<dbReference type="Pfam" id="PF00756">
    <property type="entry name" value="Esterase"/>
    <property type="match status" value="1"/>
</dbReference>
<dbReference type="AlphaFoldDB" id="A0A1M4T5R4"/>
<sequence length="268" mass="30128">MSAFRTLEISNPAYERDHLRFITVGTDNLAGRADICVFVPPGTADLQNLPVVILLHGVYGSAWSWAYCAGVHLQAMEMIRKGELPNIIIAMPSDGLWGDGSAYLPHHNQDFERWISTDVPQALKEMLPQVSEQSVFFISGLSMGGFGALRIGAKYPSVFKAISAHSSITELDQMPLFTKMPLSVYKQSDPVEESVLATLLKNKETLAPIRFDCGNKDLLNSHNRHLHEQLSSHHIVHEYEEFDGGHEWQYWEKHIARSLLFFASHLNT</sequence>
<reference evidence="2" key="1">
    <citation type="submission" date="2016-11" db="EMBL/GenBank/DDBJ databases">
        <authorList>
            <person name="Varghese N."/>
            <person name="Submissions S."/>
        </authorList>
    </citation>
    <scope>NUCLEOTIDE SEQUENCE [LARGE SCALE GENOMIC DNA]</scope>
    <source>
        <strain evidence="2">DSM 16990</strain>
    </source>
</reference>
<dbReference type="Gene3D" id="3.40.50.1820">
    <property type="entry name" value="alpha/beta hydrolase"/>
    <property type="match status" value="1"/>
</dbReference>
<dbReference type="InterPro" id="IPR029058">
    <property type="entry name" value="AB_hydrolase_fold"/>
</dbReference>
<dbReference type="Proteomes" id="UP000184287">
    <property type="component" value="Unassembled WGS sequence"/>
</dbReference>
<dbReference type="PANTHER" id="PTHR48098">
    <property type="entry name" value="ENTEROCHELIN ESTERASE-RELATED"/>
    <property type="match status" value="1"/>
</dbReference>
<dbReference type="STRING" id="288992.SAMN04488522_10190"/>
<keyword evidence="2" id="KW-1185">Reference proteome</keyword>
<gene>
    <name evidence="1" type="ORF">SAMN04488522_10190</name>
</gene>
<dbReference type="OrthoDB" id="9803578at2"/>
<dbReference type="RefSeq" id="WP_073226007.1">
    <property type="nucleotide sequence ID" value="NZ_FQUQ01000001.1"/>
</dbReference>
<dbReference type="InterPro" id="IPR000801">
    <property type="entry name" value="Esterase-like"/>
</dbReference>
<dbReference type="EMBL" id="FQUQ01000001">
    <property type="protein sequence ID" value="SHE39744.1"/>
    <property type="molecule type" value="Genomic_DNA"/>
</dbReference>
<name>A0A1M4T5R4_9SPHI</name>
<dbReference type="GO" id="GO:0016747">
    <property type="term" value="F:acyltransferase activity, transferring groups other than amino-acyl groups"/>
    <property type="evidence" value="ECO:0007669"/>
    <property type="project" value="TreeGrafter"/>
</dbReference>
<organism evidence="1 2">
    <name type="scientific">Pedobacter caeni</name>
    <dbReference type="NCBI Taxonomy" id="288992"/>
    <lineage>
        <taxon>Bacteria</taxon>
        <taxon>Pseudomonadati</taxon>
        <taxon>Bacteroidota</taxon>
        <taxon>Sphingobacteriia</taxon>
        <taxon>Sphingobacteriales</taxon>
        <taxon>Sphingobacteriaceae</taxon>
        <taxon>Pedobacter</taxon>
    </lineage>
</organism>
<accession>A0A1M4T5R4</accession>
<dbReference type="PANTHER" id="PTHR48098:SF1">
    <property type="entry name" value="DIACYLGLYCEROL ACYLTRANSFERASE_MYCOLYLTRANSFERASE AG85A"/>
    <property type="match status" value="1"/>
</dbReference>
<protein>
    <submittedName>
        <fullName evidence="1">Enterochelin esterase</fullName>
    </submittedName>
</protein>
<evidence type="ECO:0000313" key="2">
    <source>
        <dbReference type="Proteomes" id="UP000184287"/>
    </source>
</evidence>
<evidence type="ECO:0000313" key="1">
    <source>
        <dbReference type="EMBL" id="SHE39744.1"/>
    </source>
</evidence>
<proteinExistence type="predicted"/>
<dbReference type="SUPFAM" id="SSF53474">
    <property type="entry name" value="alpha/beta-Hydrolases"/>
    <property type="match status" value="1"/>
</dbReference>
<dbReference type="InterPro" id="IPR050583">
    <property type="entry name" value="Mycobacterial_A85_antigen"/>
</dbReference>